<reference evidence="2 3" key="1">
    <citation type="submission" date="2016-10" db="EMBL/GenBank/DDBJ databases">
        <authorList>
            <person name="Varghese N."/>
            <person name="Submissions S."/>
        </authorList>
    </citation>
    <scope>NUCLEOTIDE SEQUENCE [LARGE SCALE GENOMIC DNA]</scope>
    <source>
        <strain evidence="2 3">DSM 20748</strain>
    </source>
</reference>
<evidence type="ECO:0000313" key="2">
    <source>
        <dbReference type="EMBL" id="SDX64110.1"/>
    </source>
</evidence>
<sequence length="77" mass="8796">MKDLEHPDVTEVNRTGGVNRNDDHIYGTDALGNEVFVGDEIYWFDDGHYYLVEAIREDTKEVIRTFGGQLHIAGRTI</sequence>
<comment type="caution">
    <text evidence="2">The sequence shown here is derived from an EMBL/GenBank/DDBJ whole genome shotgun (WGS) entry which is preliminary data.</text>
</comment>
<dbReference type="EMBL" id="FNOS01000002">
    <property type="protein sequence ID" value="SDX64110.1"/>
    <property type="molecule type" value="Genomic_DNA"/>
</dbReference>
<name>A0A1H3DCR2_9BACI</name>
<keyword evidence="3" id="KW-1185">Reference proteome</keyword>
<feature type="compositionally biased region" description="Basic and acidic residues" evidence="1">
    <location>
        <begin position="1"/>
        <end position="11"/>
    </location>
</feature>
<dbReference type="Proteomes" id="UP000198647">
    <property type="component" value="Unassembled WGS sequence"/>
</dbReference>
<evidence type="ECO:0000313" key="3">
    <source>
        <dbReference type="Proteomes" id="UP000198647"/>
    </source>
</evidence>
<feature type="region of interest" description="Disordered" evidence="1">
    <location>
        <begin position="1"/>
        <end position="23"/>
    </location>
</feature>
<protein>
    <recommendedName>
        <fullName evidence="4">YopX protein domain-containing protein</fullName>
    </recommendedName>
</protein>
<gene>
    <name evidence="2" type="ORF">SAMN04488081_0912</name>
</gene>
<proteinExistence type="predicted"/>
<organism evidence="2 3">
    <name type="scientific">Salimicrobium album</name>
    <dbReference type="NCBI Taxonomy" id="50717"/>
    <lineage>
        <taxon>Bacteria</taxon>
        <taxon>Bacillati</taxon>
        <taxon>Bacillota</taxon>
        <taxon>Bacilli</taxon>
        <taxon>Bacillales</taxon>
        <taxon>Bacillaceae</taxon>
        <taxon>Salimicrobium</taxon>
    </lineage>
</organism>
<evidence type="ECO:0000256" key="1">
    <source>
        <dbReference type="SAM" id="MobiDB-lite"/>
    </source>
</evidence>
<evidence type="ECO:0008006" key="4">
    <source>
        <dbReference type="Google" id="ProtNLM"/>
    </source>
</evidence>
<accession>A0A1H3DCR2</accession>
<dbReference type="RefSeq" id="WP_093105929.1">
    <property type="nucleotide sequence ID" value="NZ_FNOS01000002.1"/>
</dbReference>